<dbReference type="Pfam" id="PF13411">
    <property type="entry name" value="MerR_1"/>
    <property type="match status" value="1"/>
</dbReference>
<evidence type="ECO:0000256" key="1">
    <source>
        <dbReference type="ARBA" id="ARBA00023125"/>
    </source>
</evidence>
<dbReference type="PANTHER" id="PTHR30204:SF90">
    <property type="entry name" value="HTH-TYPE TRANSCRIPTIONAL ACTIVATOR MTA"/>
    <property type="match status" value="1"/>
</dbReference>
<evidence type="ECO:0000259" key="2">
    <source>
        <dbReference type="PROSITE" id="PS50937"/>
    </source>
</evidence>
<dbReference type="InterPro" id="IPR000551">
    <property type="entry name" value="MerR-type_HTH_dom"/>
</dbReference>
<organism evidence="3 4">
    <name type="scientific">Orientia tsutsugamushi</name>
    <name type="common">Rickettsia tsutsugamushi</name>
    <dbReference type="NCBI Taxonomy" id="784"/>
    <lineage>
        <taxon>Bacteria</taxon>
        <taxon>Pseudomonadati</taxon>
        <taxon>Pseudomonadota</taxon>
        <taxon>Alphaproteobacteria</taxon>
        <taxon>Rickettsiales</taxon>
        <taxon>Rickettsiaceae</taxon>
        <taxon>Rickettsieae</taxon>
        <taxon>Orientia</taxon>
    </lineage>
</organism>
<dbReference type="AlphaFoldDB" id="A0A2R8F013"/>
<dbReference type="GO" id="GO:0003700">
    <property type="term" value="F:DNA-binding transcription factor activity"/>
    <property type="evidence" value="ECO:0007669"/>
    <property type="project" value="InterPro"/>
</dbReference>
<accession>A0A2R8F013</accession>
<evidence type="ECO:0000313" key="3">
    <source>
        <dbReference type="EMBL" id="SPM44715.1"/>
    </source>
</evidence>
<feature type="domain" description="HTH merR-type" evidence="2">
    <location>
        <begin position="4"/>
        <end position="73"/>
    </location>
</feature>
<dbReference type="SMART" id="SM00422">
    <property type="entry name" value="HTH_MERR"/>
    <property type="match status" value="1"/>
</dbReference>
<dbReference type="SUPFAM" id="SSF46955">
    <property type="entry name" value="Putative DNA-binding domain"/>
    <property type="match status" value="1"/>
</dbReference>
<sequence>MMAEWYVKDLSKITWVSVQTLHHYDRIDLLKPSVCLSNGYRIYSEKDLLRLQQIIALKFFGFELSQIKALLAGSAGAIEHFSVQAKLLEQKAMTRLDALKQMLRL</sequence>
<dbReference type="EMBL" id="OOHR01000004">
    <property type="protein sequence ID" value="SPM44715.1"/>
    <property type="molecule type" value="Genomic_DNA"/>
</dbReference>
<dbReference type="Proteomes" id="UP000244889">
    <property type="component" value="Unassembled WGS sequence"/>
</dbReference>
<dbReference type="CDD" id="cd01106">
    <property type="entry name" value="HTH_TipAL-Mta"/>
    <property type="match status" value="1"/>
</dbReference>
<name>A0A2R8F013_ORITS</name>
<reference evidence="4" key="1">
    <citation type="submission" date="2018-03" db="EMBL/GenBank/DDBJ databases">
        <authorList>
            <person name="Batty M. E."/>
            <person name="Batty M E."/>
        </authorList>
    </citation>
    <scope>NUCLEOTIDE SEQUENCE [LARGE SCALE GENOMIC DNA]</scope>
</reference>
<keyword evidence="1" id="KW-0238">DNA-binding</keyword>
<dbReference type="InterPro" id="IPR009061">
    <property type="entry name" value="DNA-bd_dom_put_sf"/>
</dbReference>
<dbReference type="GO" id="GO:0003677">
    <property type="term" value="F:DNA binding"/>
    <property type="evidence" value="ECO:0007669"/>
    <property type="project" value="UniProtKB-KW"/>
</dbReference>
<dbReference type="InterPro" id="IPR047057">
    <property type="entry name" value="MerR_fam"/>
</dbReference>
<dbReference type="RefSeq" id="WP_219928644.1">
    <property type="nucleotide sequence ID" value="NZ_OOHR01000004.1"/>
</dbReference>
<protein>
    <submittedName>
        <fullName evidence="3">HTH-type transcriptional activator mta</fullName>
    </submittedName>
</protein>
<evidence type="ECO:0000313" key="4">
    <source>
        <dbReference type="Proteomes" id="UP000244889"/>
    </source>
</evidence>
<dbReference type="PROSITE" id="PS50937">
    <property type="entry name" value="HTH_MERR_2"/>
    <property type="match status" value="1"/>
</dbReference>
<dbReference type="PANTHER" id="PTHR30204">
    <property type="entry name" value="REDOX-CYCLING DRUG-SENSING TRANSCRIPTIONAL ACTIVATOR SOXR"/>
    <property type="match status" value="1"/>
</dbReference>
<dbReference type="Gene3D" id="1.10.1660.10">
    <property type="match status" value="1"/>
</dbReference>
<gene>
    <name evidence="3" type="primary">mta</name>
    <name evidence="3" type="ORF">FPW1038_01262</name>
</gene>
<proteinExistence type="predicted"/>